<evidence type="ECO:0000313" key="2">
    <source>
        <dbReference type="EMBL" id="TFF80507.1"/>
    </source>
</evidence>
<sequence>MVGTQEEGERQGYVKGGRETIGTQVTGFVMGLLLFSEGKEMPRTVYLLKKIAIWRLQCDLTRLKGDCNQTLVD</sequence>
<reference evidence="2 4" key="1">
    <citation type="submission" date="2018-06" db="EMBL/GenBank/DDBJ databases">
        <title>Occurrence of a novel blaKPC-2- and qnrS2- harbouring IncP6 plasmid from Aeromonas taiwanensis isolates recovered from the river sediments.</title>
        <authorList>
            <person name="Zheng B."/>
            <person name="Yu X."/>
            <person name="Xiao Y."/>
        </authorList>
    </citation>
    <scope>NUCLEOTIDE SEQUENCE [LARGE SCALE GENOMIC DNA]</scope>
    <source>
        <strain evidence="1 3">1713</strain>
        <strain evidence="2 4">198</strain>
    </source>
</reference>
<dbReference type="EMBL" id="QORK01000019">
    <property type="protein sequence ID" value="TFF80507.1"/>
    <property type="molecule type" value="Genomic_DNA"/>
</dbReference>
<evidence type="ECO:0000313" key="3">
    <source>
        <dbReference type="Proteomes" id="UP000297720"/>
    </source>
</evidence>
<name>A0A5F0KBD0_9GAMM</name>
<comment type="caution">
    <text evidence="2">The sequence shown here is derived from an EMBL/GenBank/DDBJ whole genome shotgun (WGS) entry which is preliminary data.</text>
</comment>
<keyword evidence="3" id="KW-1185">Reference proteome</keyword>
<dbReference type="Proteomes" id="UP000297914">
    <property type="component" value="Unassembled WGS sequence"/>
</dbReference>
<evidence type="ECO:0000313" key="4">
    <source>
        <dbReference type="Proteomes" id="UP000297914"/>
    </source>
</evidence>
<proteinExistence type="predicted"/>
<dbReference type="Proteomes" id="UP000297720">
    <property type="component" value="Unassembled WGS sequence"/>
</dbReference>
<organism evidence="2 4">
    <name type="scientific">Aeromonas taiwanensis</name>
    <dbReference type="NCBI Taxonomy" id="633417"/>
    <lineage>
        <taxon>Bacteria</taxon>
        <taxon>Pseudomonadati</taxon>
        <taxon>Pseudomonadota</taxon>
        <taxon>Gammaproteobacteria</taxon>
        <taxon>Aeromonadales</taxon>
        <taxon>Aeromonadaceae</taxon>
        <taxon>Aeromonas</taxon>
    </lineage>
</organism>
<gene>
    <name evidence="1" type="ORF">DRM93_10295</name>
    <name evidence="2" type="ORF">DRM94_10295</name>
</gene>
<protein>
    <submittedName>
        <fullName evidence="2">Uncharacterized protein</fullName>
    </submittedName>
</protein>
<dbReference type="AlphaFoldDB" id="A0A5F0KBD0"/>
<accession>A0A5F0KBD0</accession>
<dbReference type="EMBL" id="QORL01000019">
    <property type="protein sequence ID" value="TFF76078.1"/>
    <property type="molecule type" value="Genomic_DNA"/>
</dbReference>
<evidence type="ECO:0000313" key="1">
    <source>
        <dbReference type="EMBL" id="TFF76078.1"/>
    </source>
</evidence>